<dbReference type="InterPro" id="IPR045214">
    <property type="entry name" value="Surf1/Surf4"/>
</dbReference>
<organism evidence="8 9">
    <name type="scientific">Corynebacterium otitidis ATCC 51513</name>
    <dbReference type="NCBI Taxonomy" id="883169"/>
    <lineage>
        <taxon>Bacteria</taxon>
        <taxon>Bacillati</taxon>
        <taxon>Actinomycetota</taxon>
        <taxon>Actinomycetes</taxon>
        <taxon>Mycobacteriales</taxon>
        <taxon>Corynebacteriaceae</taxon>
        <taxon>Corynebacterium</taxon>
    </lineage>
</organism>
<dbReference type="PROSITE" id="PS50895">
    <property type="entry name" value="SURF1"/>
    <property type="match status" value="1"/>
</dbReference>
<dbReference type="RefSeq" id="WP_004600213.1">
    <property type="nucleotide sequence ID" value="NZ_JH815192.1"/>
</dbReference>
<evidence type="ECO:0000313" key="8">
    <source>
        <dbReference type="EMBL" id="EJZ82742.1"/>
    </source>
</evidence>
<dbReference type="InterPro" id="IPR002994">
    <property type="entry name" value="Surf1/Shy1"/>
</dbReference>
<accession>K0YGQ1</accession>
<feature type="transmembrane region" description="Helical" evidence="6">
    <location>
        <begin position="231"/>
        <end position="251"/>
    </location>
</feature>
<feature type="region of interest" description="Disordered" evidence="7">
    <location>
        <begin position="265"/>
        <end position="341"/>
    </location>
</feature>
<dbReference type="PANTHER" id="PTHR23427">
    <property type="entry name" value="SURFEIT LOCUS PROTEIN"/>
    <property type="match status" value="1"/>
</dbReference>
<comment type="subcellular location">
    <subcellularLocation>
        <location evidence="6">Cell membrane</location>
        <topology evidence="6">Multi-pass membrane protein</topology>
    </subcellularLocation>
    <subcellularLocation>
        <location evidence="1">Membrane</location>
    </subcellularLocation>
</comment>
<dbReference type="eggNOG" id="COG3346">
    <property type="taxonomic scope" value="Bacteria"/>
</dbReference>
<keyword evidence="9" id="KW-1185">Reference proteome</keyword>
<evidence type="ECO:0000256" key="4">
    <source>
        <dbReference type="ARBA" id="ARBA00022989"/>
    </source>
</evidence>
<evidence type="ECO:0000256" key="5">
    <source>
        <dbReference type="ARBA" id="ARBA00023136"/>
    </source>
</evidence>
<dbReference type="CDD" id="cd06662">
    <property type="entry name" value="SURF1"/>
    <property type="match status" value="1"/>
</dbReference>
<feature type="compositionally biased region" description="Basic and acidic residues" evidence="7">
    <location>
        <begin position="330"/>
        <end position="341"/>
    </location>
</feature>
<feature type="transmembrane region" description="Helical" evidence="6">
    <location>
        <begin position="26"/>
        <end position="49"/>
    </location>
</feature>
<protein>
    <recommendedName>
        <fullName evidence="6">SURF1-like protein</fullName>
    </recommendedName>
</protein>
<keyword evidence="6" id="KW-1003">Cell membrane</keyword>
<evidence type="ECO:0000313" key="9">
    <source>
        <dbReference type="Proteomes" id="UP000006078"/>
    </source>
</evidence>
<evidence type="ECO:0000256" key="2">
    <source>
        <dbReference type="ARBA" id="ARBA00007165"/>
    </source>
</evidence>
<sequence>MSTSTEARYGARRQPRGWRQFLTPKWVVSLVLVVGFSALALSVLAPWQLGKNDQIVERNARIEAASETDPVPISELLDGGGFDADDEWRRVTLSGSFLPEDEAVLRLRPVNGNPAIQALTPFELDGGETILVNRGYLPTAGSDIPSIEPAPTGRTELLAVARKNEPRPETPARVGEKTAGSVEVTGINTGQIAEATGLELADDYVQLSEEQPAALNPVPIPQLDRGSHLSYGFQWIAFGIMAPLGLGYLAYAEIRERRRVKNEGRELDEAAGGPDGERTGRGGRLGGALGRRRAPKPWEDDELAAADAGGSRDTLEERYGAARGGALAAEGRRARREEDRF</sequence>
<reference evidence="8 9" key="1">
    <citation type="submission" date="2012-08" db="EMBL/GenBank/DDBJ databases">
        <title>The Genome Sequence of Turicella otitidis ATCC 51513.</title>
        <authorList>
            <consortium name="The Broad Institute Genome Sequencing Platform"/>
            <person name="Earl A."/>
            <person name="Ward D."/>
            <person name="Feldgarden M."/>
            <person name="Gevers D."/>
            <person name="Huys G."/>
            <person name="Walker B."/>
            <person name="Young S.K."/>
            <person name="Zeng Q."/>
            <person name="Gargeya S."/>
            <person name="Fitzgerald M."/>
            <person name="Haas B."/>
            <person name="Abouelleil A."/>
            <person name="Alvarado L."/>
            <person name="Arachchi H.M."/>
            <person name="Berlin A.M."/>
            <person name="Chapman S.B."/>
            <person name="Goldberg J."/>
            <person name="Griggs A."/>
            <person name="Gujja S."/>
            <person name="Hansen M."/>
            <person name="Howarth C."/>
            <person name="Imamovic A."/>
            <person name="Larimer J."/>
            <person name="McCowen C."/>
            <person name="Montmayeur A."/>
            <person name="Murphy C."/>
            <person name="Neiman D."/>
            <person name="Pearson M."/>
            <person name="Priest M."/>
            <person name="Roberts A."/>
            <person name="Saif S."/>
            <person name="Shea T."/>
            <person name="Sisk P."/>
            <person name="Sykes S."/>
            <person name="Wortman J."/>
            <person name="Nusbaum C."/>
            <person name="Birren B."/>
        </authorList>
    </citation>
    <scope>NUCLEOTIDE SEQUENCE [LARGE SCALE GENOMIC DNA]</scope>
    <source>
        <strain evidence="8 9">ATCC 51513</strain>
    </source>
</reference>
<comment type="caution">
    <text evidence="8">The sequence shown here is derived from an EMBL/GenBank/DDBJ whole genome shotgun (WGS) entry which is preliminary data.</text>
</comment>
<dbReference type="AlphaFoldDB" id="K0YGQ1"/>
<dbReference type="PATRIC" id="fig|883169.3.peg.302"/>
<evidence type="ECO:0000256" key="6">
    <source>
        <dbReference type="RuleBase" id="RU363076"/>
    </source>
</evidence>
<dbReference type="EMBL" id="AHAE01000020">
    <property type="protein sequence ID" value="EJZ82742.1"/>
    <property type="molecule type" value="Genomic_DNA"/>
</dbReference>
<keyword evidence="5 6" id="KW-0472">Membrane</keyword>
<dbReference type="PANTHER" id="PTHR23427:SF2">
    <property type="entry name" value="SURFEIT LOCUS PROTEIN 1"/>
    <property type="match status" value="1"/>
</dbReference>
<evidence type="ECO:0000256" key="7">
    <source>
        <dbReference type="SAM" id="MobiDB-lite"/>
    </source>
</evidence>
<dbReference type="HOGENOM" id="CLU_047737_0_0_11"/>
<name>K0YGQ1_9CORY</name>
<evidence type="ECO:0000256" key="3">
    <source>
        <dbReference type="ARBA" id="ARBA00022692"/>
    </source>
</evidence>
<gene>
    <name evidence="8" type="ORF">HMPREF9719_00323</name>
</gene>
<dbReference type="STRING" id="29321.AAV33_05845"/>
<evidence type="ECO:0000256" key="1">
    <source>
        <dbReference type="ARBA" id="ARBA00004370"/>
    </source>
</evidence>
<dbReference type="Proteomes" id="UP000006078">
    <property type="component" value="Unassembled WGS sequence"/>
</dbReference>
<dbReference type="Pfam" id="PF02104">
    <property type="entry name" value="SURF1"/>
    <property type="match status" value="1"/>
</dbReference>
<keyword evidence="3 6" id="KW-0812">Transmembrane</keyword>
<comment type="similarity">
    <text evidence="2 6">Belongs to the SURF1 family.</text>
</comment>
<dbReference type="GO" id="GO:0005886">
    <property type="term" value="C:plasma membrane"/>
    <property type="evidence" value="ECO:0007669"/>
    <property type="project" value="UniProtKB-SubCell"/>
</dbReference>
<keyword evidence="4 6" id="KW-1133">Transmembrane helix</keyword>
<proteinExistence type="inferred from homology"/>